<accession>C0P265</accession>
<dbReference type="HOGENOM" id="CLU_2099028_0_0_1"/>
<evidence type="ECO:0000313" key="4">
    <source>
        <dbReference type="WormBase" id="F59B2.15"/>
    </source>
</evidence>
<dbReference type="RefSeq" id="NP_001254974.1">
    <property type="nucleotide sequence ID" value="NM_001268045.1"/>
</dbReference>
<organism evidence="2 3">
    <name type="scientific">Caenorhabditis elegans</name>
    <dbReference type="NCBI Taxonomy" id="6239"/>
    <lineage>
        <taxon>Eukaryota</taxon>
        <taxon>Metazoa</taxon>
        <taxon>Ecdysozoa</taxon>
        <taxon>Nematoda</taxon>
        <taxon>Chromadorea</taxon>
        <taxon>Rhabditida</taxon>
        <taxon>Rhabditina</taxon>
        <taxon>Rhabditomorpha</taxon>
        <taxon>Rhabditoidea</taxon>
        <taxon>Rhabditidae</taxon>
        <taxon>Peloderinae</taxon>
        <taxon>Caenorhabditis</taxon>
    </lineage>
</organism>
<keyword evidence="3" id="KW-1185">Reference proteome</keyword>
<dbReference type="GeneID" id="13190661"/>
<dbReference type="OMA" id="TCKLINT"/>
<dbReference type="FunCoup" id="C0P265">
    <property type="interactions" value="60"/>
</dbReference>
<sequence>MNILRMEIRSSEKVVLSLSVVASLVYWGWTWWRNQNGTDVKQVSNRRNPNIFHMVRSPGSPRTRDAHKNRGCTCKMISTKDDCQERKQKSKDSGEKEVDTNQNLIPSSMRNSRRIMLNR</sequence>
<reference evidence="2 3" key="1">
    <citation type="journal article" date="1998" name="Science">
        <title>Genome sequence of the nematode C. elegans: a platform for investigating biology.</title>
        <authorList>
            <consortium name="The C. elegans sequencing consortium"/>
            <person name="Sulson J.E."/>
            <person name="Waterston R."/>
        </authorList>
    </citation>
    <scope>NUCLEOTIDE SEQUENCE [LARGE SCALE GENOMIC DNA]</scope>
    <source>
        <strain evidence="2 3">Bristol N2</strain>
    </source>
</reference>
<name>C0P265_CAEEL</name>
<proteinExistence type="predicted"/>
<dbReference type="InParanoid" id="C0P265"/>
<feature type="compositionally biased region" description="Basic and acidic residues" evidence="1">
    <location>
        <begin position="80"/>
        <end position="99"/>
    </location>
</feature>
<dbReference type="AlphaFoldDB" id="C0P265"/>
<evidence type="ECO:0000313" key="2">
    <source>
        <dbReference type="EMBL" id="CAX51678.1"/>
    </source>
</evidence>
<dbReference type="KEGG" id="cel:CELE_F59B2.15"/>
<dbReference type="WormBase" id="F59B2.15">
    <property type="protein sequence ID" value="CE43509"/>
    <property type="gene ID" value="WBGene00185006"/>
</dbReference>
<dbReference type="STRING" id="6239.F59B2.15.1"/>
<dbReference type="AGR" id="WB:WBGene00185006"/>
<dbReference type="PaxDb" id="6239-F59B2.15"/>
<dbReference type="OrthoDB" id="5775707at2759"/>
<dbReference type="EMBL" id="BX284603">
    <property type="protein sequence ID" value="CAX51678.1"/>
    <property type="molecule type" value="Genomic_DNA"/>
</dbReference>
<dbReference type="eggNOG" id="KOG1463">
    <property type="taxonomic scope" value="Eukaryota"/>
</dbReference>
<feature type="compositionally biased region" description="Polar residues" evidence="1">
    <location>
        <begin position="100"/>
        <end position="110"/>
    </location>
</feature>
<dbReference type="CTD" id="13190661"/>
<evidence type="ECO:0000256" key="1">
    <source>
        <dbReference type="SAM" id="MobiDB-lite"/>
    </source>
</evidence>
<feature type="region of interest" description="Disordered" evidence="1">
    <location>
        <begin position="80"/>
        <end position="119"/>
    </location>
</feature>
<evidence type="ECO:0000313" key="3">
    <source>
        <dbReference type="Proteomes" id="UP000001940"/>
    </source>
</evidence>
<protein>
    <submittedName>
        <fullName evidence="2">Secreted protein</fullName>
    </submittedName>
</protein>
<gene>
    <name evidence="2" type="ORF">CELE_F59B2.15</name>
    <name evidence="2 4" type="ORF">F59B2.15</name>
</gene>
<dbReference type="Bgee" id="WBGene00185006">
    <property type="expression patterns" value="Expressed in larva and 1 other cell type or tissue"/>
</dbReference>
<dbReference type="Proteomes" id="UP000001940">
    <property type="component" value="Chromosome III"/>
</dbReference>